<comment type="similarity">
    <text evidence="2">Belongs to the oxygen-dependent FAD-linked oxidoreductase family.</text>
</comment>
<dbReference type="InterPro" id="IPR036318">
    <property type="entry name" value="FAD-bd_PCMH-like_sf"/>
</dbReference>
<feature type="signal peptide" evidence="6">
    <location>
        <begin position="1"/>
        <end position="25"/>
    </location>
</feature>
<accession>A0ABR3V8F5</accession>
<dbReference type="InterPro" id="IPR012951">
    <property type="entry name" value="BBE"/>
</dbReference>
<dbReference type="PROSITE" id="PS51387">
    <property type="entry name" value="FAD_PCMH"/>
    <property type="match status" value="1"/>
</dbReference>
<evidence type="ECO:0000256" key="1">
    <source>
        <dbReference type="ARBA" id="ARBA00001974"/>
    </source>
</evidence>
<evidence type="ECO:0000256" key="5">
    <source>
        <dbReference type="ARBA" id="ARBA00023002"/>
    </source>
</evidence>
<protein>
    <recommendedName>
        <fullName evidence="7">FAD-binding PCMH-type domain-containing protein</fullName>
    </recommendedName>
</protein>
<organism evidence="8 9">
    <name type="scientific">Humicola insolens</name>
    <name type="common">Soft-rot fungus</name>
    <dbReference type="NCBI Taxonomy" id="85995"/>
    <lineage>
        <taxon>Eukaryota</taxon>
        <taxon>Fungi</taxon>
        <taxon>Dikarya</taxon>
        <taxon>Ascomycota</taxon>
        <taxon>Pezizomycotina</taxon>
        <taxon>Sordariomycetes</taxon>
        <taxon>Sordariomycetidae</taxon>
        <taxon>Sordariales</taxon>
        <taxon>Chaetomiaceae</taxon>
        <taxon>Mycothermus</taxon>
    </lineage>
</organism>
<keyword evidence="9" id="KW-1185">Reference proteome</keyword>
<sequence length="630" mass="68596">MAATILQSLAIAAATVATFTNPTSATLTGRNCPSRFPWETIQLTPQSLSPKDASLFGFSNPTRSRIHCQPKCKSFPGDPSWPSDTVWSRFNTTLNGALIKTIPLAAPCYRNRPEYDPAACQRIREAWSTPYLHVNDPSSAMFPLYQGRTCMPTEDPDASNCTLGGYAAYSVKVENVRQVQLAVNFARNANLRLVVKNTGHDFADKSVGAGALSVWTRGLDDVEFLREYDCGGYRGPAFKLGSGVLTEEVYKAAEENGVTVVGGECRTVGIAGGFIAGGGHSPVSSLVGMGADQVLSMEVVLPDGRFVTVNEKSYPDLFWALRGAGGSTYGVVTSVTIRAYPKIPVTTMSFVYTTSPNITADTFFAGLGAYMKYFNKFTAAGAYGYFLVVSIGPGEYLFSMMPFWANNMTKAEVTTLVNPYLNDLANLGIQVTPNITEYSSLFQAYQGSFGPENVGATDSHAASRLFPKENFKGAKLNATLAAVRHAIEGGGILVGYNIRAAPNLKANQHNSVNPAWRKATAFFILGAAWPADASDAQIQQASKTLTTDWMEKWRAVTPGSGTFLSEADINEPDFQMSFYGEYYPRLYALKKKYDPKGVFYAPTGVGSEEWYITDQVEWIPTQNGRLCRRR</sequence>
<dbReference type="InterPro" id="IPR016166">
    <property type="entry name" value="FAD-bd_PCMH"/>
</dbReference>
<comment type="caution">
    <text evidence="8">The sequence shown here is derived from an EMBL/GenBank/DDBJ whole genome shotgun (WGS) entry which is preliminary data.</text>
</comment>
<dbReference type="Proteomes" id="UP001583172">
    <property type="component" value="Unassembled WGS sequence"/>
</dbReference>
<name>A0ABR3V8F5_HUMIN</name>
<evidence type="ECO:0000256" key="2">
    <source>
        <dbReference type="ARBA" id="ARBA00005466"/>
    </source>
</evidence>
<evidence type="ECO:0000256" key="3">
    <source>
        <dbReference type="ARBA" id="ARBA00022630"/>
    </source>
</evidence>
<feature type="chain" id="PRO_5045439966" description="FAD-binding PCMH-type domain-containing protein" evidence="6">
    <location>
        <begin position="26"/>
        <end position="630"/>
    </location>
</feature>
<keyword evidence="3" id="KW-0285">Flavoprotein</keyword>
<evidence type="ECO:0000256" key="6">
    <source>
        <dbReference type="SAM" id="SignalP"/>
    </source>
</evidence>
<dbReference type="Gene3D" id="3.30.465.10">
    <property type="match status" value="2"/>
</dbReference>
<gene>
    <name evidence="8" type="ORF">VTJ49DRAFT_3447</name>
</gene>
<keyword evidence="6" id="KW-0732">Signal</keyword>
<dbReference type="Pfam" id="PF01565">
    <property type="entry name" value="FAD_binding_4"/>
    <property type="match status" value="1"/>
</dbReference>
<proteinExistence type="inferred from homology"/>
<evidence type="ECO:0000259" key="7">
    <source>
        <dbReference type="PROSITE" id="PS51387"/>
    </source>
</evidence>
<keyword evidence="5" id="KW-0560">Oxidoreductase</keyword>
<dbReference type="InterPro" id="IPR016169">
    <property type="entry name" value="FAD-bd_PCMH_sub2"/>
</dbReference>
<dbReference type="Pfam" id="PF08031">
    <property type="entry name" value="BBE"/>
    <property type="match status" value="1"/>
</dbReference>
<feature type="domain" description="FAD-binding PCMH-type" evidence="7">
    <location>
        <begin position="163"/>
        <end position="342"/>
    </location>
</feature>
<dbReference type="PANTHER" id="PTHR42973">
    <property type="entry name" value="BINDING OXIDOREDUCTASE, PUTATIVE (AFU_ORTHOLOGUE AFUA_1G17690)-RELATED"/>
    <property type="match status" value="1"/>
</dbReference>
<dbReference type="InterPro" id="IPR050416">
    <property type="entry name" value="FAD-linked_Oxidoreductase"/>
</dbReference>
<dbReference type="InterPro" id="IPR006094">
    <property type="entry name" value="Oxid_FAD_bind_N"/>
</dbReference>
<dbReference type="SUPFAM" id="SSF56176">
    <property type="entry name" value="FAD-binding/transporter-associated domain-like"/>
    <property type="match status" value="1"/>
</dbReference>
<evidence type="ECO:0000256" key="4">
    <source>
        <dbReference type="ARBA" id="ARBA00022827"/>
    </source>
</evidence>
<reference evidence="8 9" key="1">
    <citation type="journal article" date="2024" name="Commun. Biol.">
        <title>Comparative genomic analysis of thermophilic fungi reveals convergent evolutionary adaptations and gene losses.</title>
        <authorList>
            <person name="Steindorff A.S."/>
            <person name="Aguilar-Pontes M.V."/>
            <person name="Robinson A.J."/>
            <person name="Andreopoulos B."/>
            <person name="LaButti K."/>
            <person name="Kuo A."/>
            <person name="Mondo S."/>
            <person name="Riley R."/>
            <person name="Otillar R."/>
            <person name="Haridas S."/>
            <person name="Lipzen A."/>
            <person name="Grimwood J."/>
            <person name="Schmutz J."/>
            <person name="Clum A."/>
            <person name="Reid I.D."/>
            <person name="Moisan M.C."/>
            <person name="Butler G."/>
            <person name="Nguyen T.T.M."/>
            <person name="Dewar K."/>
            <person name="Conant G."/>
            <person name="Drula E."/>
            <person name="Henrissat B."/>
            <person name="Hansel C."/>
            <person name="Singer S."/>
            <person name="Hutchinson M.I."/>
            <person name="de Vries R.P."/>
            <person name="Natvig D.O."/>
            <person name="Powell A.J."/>
            <person name="Tsang A."/>
            <person name="Grigoriev I.V."/>
        </authorList>
    </citation>
    <scope>NUCLEOTIDE SEQUENCE [LARGE SCALE GENOMIC DNA]</scope>
    <source>
        <strain evidence="8 9">CBS 620.91</strain>
    </source>
</reference>
<dbReference type="PANTHER" id="PTHR42973:SF39">
    <property type="entry name" value="FAD-BINDING PCMH-TYPE DOMAIN-CONTAINING PROTEIN"/>
    <property type="match status" value="1"/>
</dbReference>
<evidence type="ECO:0000313" key="8">
    <source>
        <dbReference type="EMBL" id="KAL1837731.1"/>
    </source>
</evidence>
<comment type="cofactor">
    <cofactor evidence="1">
        <name>FAD</name>
        <dbReference type="ChEBI" id="CHEBI:57692"/>
    </cofactor>
</comment>
<dbReference type="EMBL" id="JAZGSY010000267">
    <property type="protein sequence ID" value="KAL1837731.1"/>
    <property type="molecule type" value="Genomic_DNA"/>
</dbReference>
<keyword evidence="4" id="KW-0274">FAD</keyword>
<evidence type="ECO:0000313" key="9">
    <source>
        <dbReference type="Proteomes" id="UP001583172"/>
    </source>
</evidence>